<gene>
    <name evidence="2" type="ORF">E4T21_04560</name>
</gene>
<dbReference type="Gene3D" id="2.160.20.10">
    <property type="entry name" value="Single-stranded right-handed beta-helix, Pectin lyase-like"/>
    <property type="match status" value="1"/>
</dbReference>
<dbReference type="SMART" id="SM00912">
    <property type="entry name" value="Haemagg_act"/>
    <property type="match status" value="1"/>
</dbReference>
<dbReference type="Proteomes" id="UP000324285">
    <property type="component" value="Chromosome"/>
</dbReference>
<dbReference type="InterPro" id="IPR008638">
    <property type="entry name" value="FhaB/CdiA-like_TPS"/>
</dbReference>
<reference evidence="2" key="1">
    <citation type="submission" date="2021-02" db="EMBL/GenBank/DDBJ databases">
        <title>Strain Y2R2, a novel species of the genus Halomonas.</title>
        <authorList>
            <person name="Huang H."/>
        </authorList>
    </citation>
    <scope>NUCLEOTIDE SEQUENCE</scope>
    <source>
        <strain evidence="2">Y2R2</strain>
    </source>
</reference>
<accession>A0A856QLZ1</accession>
<sequence length="567" mass="58654">MKLLHHSVSQRLSANAFLCSTSRYWALALTCALTSVLIWHSGAVLAEGIKVAPGSGNTRMDRAGNGVPVVNVATPNGKGVSHNTFRDYNVDRQGLILNNARGKAADTRLGGRISANLNLRDRAAQLIINEVNGGSPSRLKGYTEVAGQRANVVVANPFGITCNGCGFINTPRATLSTGKPVFKDGELDHFAVDQGQVAIEGMGLDATEVDRFDIITRAARLNAEVHANELNVVAGANDVDADSLATTRRTGTGEAPELAVDSSALGGMYAGSIRLVGTEAGVGVKVAGDMAASAGDIRIDANGQLTVANAASTGRVLAKARNATFEGNVHAGEAVELQARDQLKVAGRLTSAGDIDLRAGQHLNNAGQVVAGIENDTLLAGSDLSIQTDQLDNSGRLGATQRLSVRADQTRNAGQMLAQEILIDADQNLSNREGTISSDTIVIDAGRMDNSAAGLVAAEKNLVLDVADTLNNHTGQLQAEEAIVMTAASLNNTAGTVVGDTLALTTRHGLDNGEGMISADGGNLRLQTDGRLDNTAGTIQAPNGGLFLSAHQVDNPGALCRPNASST</sequence>
<name>A0A856QLZ1_9GAMM</name>
<dbReference type="KEGG" id="hbh:E4T21_04560"/>
<evidence type="ECO:0000313" key="3">
    <source>
        <dbReference type="Proteomes" id="UP000324285"/>
    </source>
</evidence>
<organism evidence="2 3">
    <name type="scientific">Halomonas binhaiensis</name>
    <dbReference type="NCBI Taxonomy" id="2562282"/>
    <lineage>
        <taxon>Bacteria</taxon>
        <taxon>Pseudomonadati</taxon>
        <taxon>Pseudomonadota</taxon>
        <taxon>Gammaproteobacteria</taxon>
        <taxon>Oceanospirillales</taxon>
        <taxon>Halomonadaceae</taxon>
        <taxon>Halomonas</taxon>
    </lineage>
</organism>
<keyword evidence="3" id="KW-1185">Reference proteome</keyword>
<feature type="domain" description="Filamentous haemagglutinin FhaB/tRNA nuclease CdiA-like TPS" evidence="1">
    <location>
        <begin position="64"/>
        <end position="185"/>
    </location>
</feature>
<dbReference type="NCBIfam" id="TIGR01901">
    <property type="entry name" value="adhes_NPXG"/>
    <property type="match status" value="1"/>
</dbReference>
<dbReference type="EMBL" id="CP038437">
    <property type="protein sequence ID" value="QEM80904.2"/>
    <property type="molecule type" value="Genomic_DNA"/>
</dbReference>
<dbReference type="InterPro" id="IPR010069">
    <property type="entry name" value="CdiA_FHA1_rpt"/>
</dbReference>
<dbReference type="InterPro" id="IPR012334">
    <property type="entry name" value="Pectin_lyas_fold"/>
</dbReference>
<dbReference type="Pfam" id="PF05594">
    <property type="entry name" value="Fil_haemagg"/>
    <property type="match status" value="4"/>
</dbReference>
<dbReference type="InterPro" id="IPR008619">
    <property type="entry name" value="Filamentous_hemagglutn_rpt"/>
</dbReference>
<dbReference type="NCBIfam" id="TIGR01731">
    <property type="entry name" value="fil_hemag_20aa"/>
    <property type="match status" value="6"/>
</dbReference>
<dbReference type="Pfam" id="PF05860">
    <property type="entry name" value="TPS"/>
    <property type="match status" value="1"/>
</dbReference>
<dbReference type="RefSeq" id="WP_187775111.1">
    <property type="nucleotide sequence ID" value="NZ_CP038437.2"/>
</dbReference>
<dbReference type="InterPro" id="IPR011050">
    <property type="entry name" value="Pectin_lyase_fold/virulence"/>
</dbReference>
<evidence type="ECO:0000313" key="2">
    <source>
        <dbReference type="EMBL" id="QEM80904.2"/>
    </source>
</evidence>
<proteinExistence type="predicted"/>
<protein>
    <submittedName>
        <fullName evidence="2">Filamentous hemagglutinin N-terminal domain-containing protein</fullName>
    </submittedName>
</protein>
<evidence type="ECO:0000259" key="1">
    <source>
        <dbReference type="SMART" id="SM00912"/>
    </source>
</evidence>
<dbReference type="AlphaFoldDB" id="A0A856QLZ1"/>
<dbReference type="SUPFAM" id="SSF51126">
    <property type="entry name" value="Pectin lyase-like"/>
    <property type="match status" value="1"/>
</dbReference>